<proteinExistence type="predicted"/>
<protein>
    <submittedName>
        <fullName evidence="1">Uncharacterized protein</fullName>
    </submittedName>
</protein>
<dbReference type="AlphaFoldDB" id="A0A8X6TEY9"/>
<evidence type="ECO:0000313" key="1">
    <source>
        <dbReference type="EMBL" id="GFT01150.1"/>
    </source>
</evidence>
<dbReference type="Proteomes" id="UP000887013">
    <property type="component" value="Unassembled WGS sequence"/>
</dbReference>
<organism evidence="1 2">
    <name type="scientific">Nephila pilipes</name>
    <name type="common">Giant wood spider</name>
    <name type="synonym">Nephila maculata</name>
    <dbReference type="NCBI Taxonomy" id="299642"/>
    <lineage>
        <taxon>Eukaryota</taxon>
        <taxon>Metazoa</taxon>
        <taxon>Ecdysozoa</taxon>
        <taxon>Arthropoda</taxon>
        <taxon>Chelicerata</taxon>
        <taxon>Arachnida</taxon>
        <taxon>Araneae</taxon>
        <taxon>Araneomorphae</taxon>
        <taxon>Entelegynae</taxon>
        <taxon>Araneoidea</taxon>
        <taxon>Nephilidae</taxon>
        <taxon>Nephila</taxon>
    </lineage>
</organism>
<evidence type="ECO:0000313" key="2">
    <source>
        <dbReference type="Proteomes" id="UP000887013"/>
    </source>
</evidence>
<gene>
    <name evidence="1" type="ORF">NPIL_214801</name>
</gene>
<comment type="caution">
    <text evidence="1">The sequence shown here is derived from an EMBL/GenBank/DDBJ whole genome shotgun (WGS) entry which is preliminary data.</text>
</comment>
<keyword evidence="2" id="KW-1185">Reference proteome</keyword>
<name>A0A8X6TEY9_NEPPI</name>
<dbReference type="EMBL" id="BMAW01006905">
    <property type="protein sequence ID" value="GFT01150.1"/>
    <property type="molecule type" value="Genomic_DNA"/>
</dbReference>
<accession>A0A8X6TEY9</accession>
<sequence length="107" mass="12481">MKNSCTHFFPSLQFEKLVVKSTQIFDILLKLKFVSALVNKKTTGRKGNSRQGIFFLLGCQRHQPKYHRTSSLDRQIKGSTFRHHPRWAASGWKYHLPKWLKNPIAEG</sequence>
<reference evidence="1" key="1">
    <citation type="submission" date="2020-08" db="EMBL/GenBank/DDBJ databases">
        <title>Multicomponent nature underlies the extraordinary mechanical properties of spider dragline silk.</title>
        <authorList>
            <person name="Kono N."/>
            <person name="Nakamura H."/>
            <person name="Mori M."/>
            <person name="Yoshida Y."/>
            <person name="Ohtoshi R."/>
            <person name="Malay A.D."/>
            <person name="Moran D.A.P."/>
            <person name="Tomita M."/>
            <person name="Numata K."/>
            <person name="Arakawa K."/>
        </authorList>
    </citation>
    <scope>NUCLEOTIDE SEQUENCE</scope>
</reference>